<dbReference type="InterPro" id="IPR011990">
    <property type="entry name" value="TPR-like_helical_dom_sf"/>
</dbReference>
<dbReference type="SMART" id="SM00028">
    <property type="entry name" value="TPR"/>
    <property type="match status" value="2"/>
</dbReference>
<gene>
    <name evidence="2" type="ORF">SG35_007420</name>
</gene>
<keyword evidence="3" id="KW-1185">Reference proteome</keyword>
<evidence type="ECO:0000313" key="2">
    <source>
        <dbReference type="EMBL" id="WDE00461.1"/>
    </source>
</evidence>
<dbReference type="KEGG" id="tact:SG35_007420"/>
<dbReference type="RefSeq" id="WP_044830639.1">
    <property type="nucleotide sequence ID" value="NZ_CP059735.1"/>
</dbReference>
<keyword evidence="1" id="KW-0802">TPR repeat</keyword>
<organism evidence="2 3">
    <name type="scientific">Thalassomonas actiniarum</name>
    <dbReference type="NCBI Taxonomy" id="485447"/>
    <lineage>
        <taxon>Bacteria</taxon>
        <taxon>Pseudomonadati</taxon>
        <taxon>Pseudomonadota</taxon>
        <taxon>Gammaproteobacteria</taxon>
        <taxon>Alteromonadales</taxon>
        <taxon>Colwelliaceae</taxon>
        <taxon>Thalassomonas</taxon>
    </lineage>
</organism>
<reference evidence="2 3" key="1">
    <citation type="journal article" date="2015" name="Genome Announc.">
        <title>Draft Genome Sequences of Marine Isolates of Thalassomonas viridans and Thalassomonas actiniarum.</title>
        <authorList>
            <person name="Olonade I."/>
            <person name="van Zyl L.J."/>
            <person name="Trindade M."/>
        </authorList>
    </citation>
    <scope>NUCLEOTIDE SEQUENCE [LARGE SCALE GENOMIC DNA]</scope>
    <source>
        <strain evidence="2 3">A5K-106</strain>
    </source>
</reference>
<evidence type="ECO:0000256" key="1">
    <source>
        <dbReference type="PROSITE-ProRule" id="PRU00339"/>
    </source>
</evidence>
<dbReference type="EMBL" id="CP059735">
    <property type="protein sequence ID" value="WDE00461.1"/>
    <property type="molecule type" value="Genomic_DNA"/>
</dbReference>
<dbReference type="SUPFAM" id="SSF48452">
    <property type="entry name" value="TPR-like"/>
    <property type="match status" value="1"/>
</dbReference>
<sequence length="435" mass="50512">MRLLIACSVLSFIIFLISQKVIAVPFDAEITGNPTAANSNAQQSENKDARQAGIQKLSDEIDKYQAAVEEIESTEGMYSEQLAQKLVNLGNIYQHYDKHEDAVQVYKRALHLSRINEGLYSLTQIPVLEKMIESYKKRKQWEQVNDRYYYMYWLYARNFDDMDINRLDMELQIANWHLEAYAMQLLPDPTQDLIYSYSLFDRAVNLITNTYGETDERLITPLNGLMLTNYFIASHVMRSSVEKVYAMNEQLQVQMKKSDILIAEMKRKSFVTGKKIIQRKLTVLQGQKQVDHQAIAKVKLKLADWFLMHNKRQTALRHYQQAYDYAVTTDKNKEFLEQLFSQPVALPHYPNLQQRTRAIKSDTELTTGVRYVHATLDVTKYGKARNIKIVSSNPPDNSPIKTKALKSLRTTKFRPQISDGMTIFTEQLQLHVFPE</sequence>
<accession>A0AAE9YSK3</accession>
<reference evidence="2 3" key="2">
    <citation type="journal article" date="2022" name="Mar. Drugs">
        <title>Bioassay-Guided Fractionation Leads to the Detection of Cholic Acid Generated by the Rare Thalassomonas sp.</title>
        <authorList>
            <person name="Pheiffer F."/>
            <person name="Schneider Y.K."/>
            <person name="Hansen E.H."/>
            <person name="Andersen J.H."/>
            <person name="Isaksson J."/>
            <person name="Busche T."/>
            <person name="R C."/>
            <person name="Kalinowski J."/>
            <person name="Zyl L.V."/>
            <person name="Trindade M."/>
        </authorList>
    </citation>
    <scope>NUCLEOTIDE SEQUENCE [LARGE SCALE GENOMIC DNA]</scope>
    <source>
        <strain evidence="2 3">A5K-106</strain>
    </source>
</reference>
<proteinExistence type="predicted"/>
<protein>
    <recommendedName>
        <fullName evidence="4">TonB C-terminal domain-containing protein</fullName>
    </recommendedName>
</protein>
<dbReference type="Proteomes" id="UP000032568">
    <property type="component" value="Chromosome"/>
</dbReference>
<name>A0AAE9YSK3_9GAMM</name>
<evidence type="ECO:0008006" key="4">
    <source>
        <dbReference type="Google" id="ProtNLM"/>
    </source>
</evidence>
<dbReference type="PROSITE" id="PS50005">
    <property type="entry name" value="TPR"/>
    <property type="match status" value="1"/>
</dbReference>
<evidence type="ECO:0000313" key="3">
    <source>
        <dbReference type="Proteomes" id="UP000032568"/>
    </source>
</evidence>
<dbReference type="Gene3D" id="1.25.40.10">
    <property type="entry name" value="Tetratricopeptide repeat domain"/>
    <property type="match status" value="1"/>
</dbReference>
<feature type="repeat" description="TPR" evidence="1">
    <location>
        <begin position="83"/>
        <end position="116"/>
    </location>
</feature>
<dbReference type="AlphaFoldDB" id="A0AAE9YSK3"/>
<dbReference type="InterPro" id="IPR019734">
    <property type="entry name" value="TPR_rpt"/>
</dbReference>